<dbReference type="SUPFAM" id="SSF52172">
    <property type="entry name" value="CheY-like"/>
    <property type="match status" value="1"/>
</dbReference>
<dbReference type="InterPro" id="IPR011006">
    <property type="entry name" value="CheY-like_superfamily"/>
</dbReference>
<dbReference type="Gene3D" id="3.40.50.2300">
    <property type="match status" value="1"/>
</dbReference>
<protein>
    <recommendedName>
        <fullName evidence="7">Diguanylate cyclase</fullName>
    </recommendedName>
</protein>
<dbReference type="InterPro" id="IPR029787">
    <property type="entry name" value="Nucleotide_cyclase"/>
</dbReference>
<dbReference type="STRING" id="1817768.A3A87_04195"/>
<sequence>MQNAPNMIPLHALVVEDSEDDTLLLVRELTRGGYDVNYHRVDTYDTMSTVLTQRAWDIVFADFTMPHFSAFEALKLLRESGQDLPFIIVSGTIGEDRAVAAMKAGAHDYILKQNLKRLLPATERELREARIREERRQAEKKILRLAFFDSLTQLPNRAQFLEQVQQALAAALEERRQLALLLMDIDQFREVNDTLGHTFGDALLVQISARLRSVLFEADVIARLGGDEFGILLPRIRAPEDIQVVLQKLAEALVAPFMIEGLPIAVEASIGVALAPQHALDADGLLQRADVAMYLAKQTGSVHAIYDPEQDPHSPQRLALLGELRHAIDRGELILHYQPKIDLRTGKPIGAEALVRWRHPTRGLVPPLEFITPAERTGLIKPLTQWVLAEALRECISWRRNGHAMHVAVNLSARSLHDPQLPEQIGEQLRQAGAEAGALGIEITESAIIVDPARALDTLTRLNAMGIMISIDDFGTGYSSLGFIRKLPAREIKIDKSFVLGMLDNREDEVIARIVIDLGRNLGIKVVAEGIENSAAAKNLEALGCDYAQGYFFSRPLPPEEFRAWLGNNSPGARK</sequence>
<dbReference type="InterPro" id="IPR001789">
    <property type="entry name" value="Sig_transdc_resp-reg_receiver"/>
</dbReference>
<dbReference type="InterPro" id="IPR001633">
    <property type="entry name" value="EAL_dom"/>
</dbReference>
<proteinExistence type="predicted"/>
<reference evidence="5 6" key="1">
    <citation type="journal article" date="2016" name="Nat. Commun.">
        <title>Thousands of microbial genomes shed light on interconnected biogeochemical processes in an aquifer system.</title>
        <authorList>
            <person name="Anantharaman K."/>
            <person name="Brown C.T."/>
            <person name="Hug L.A."/>
            <person name="Sharon I."/>
            <person name="Castelle C.J."/>
            <person name="Probst A.J."/>
            <person name="Thomas B.C."/>
            <person name="Singh A."/>
            <person name="Wilkins M.J."/>
            <person name="Karaoz U."/>
            <person name="Brodie E.L."/>
            <person name="Williams K.H."/>
            <person name="Hubbard S.S."/>
            <person name="Banfield J.F."/>
        </authorList>
    </citation>
    <scope>NUCLEOTIDE SEQUENCE [LARGE SCALE GENOMIC DNA]</scope>
</reference>
<dbReference type="EMBL" id="MFTC01000063">
    <property type="protein sequence ID" value="OGI50684.1"/>
    <property type="molecule type" value="Genomic_DNA"/>
</dbReference>
<dbReference type="SMART" id="SM00267">
    <property type="entry name" value="GGDEF"/>
    <property type="match status" value="1"/>
</dbReference>
<dbReference type="InterPro" id="IPR052155">
    <property type="entry name" value="Biofilm_reg_signaling"/>
</dbReference>
<dbReference type="SUPFAM" id="SSF141868">
    <property type="entry name" value="EAL domain-like"/>
    <property type="match status" value="1"/>
</dbReference>
<evidence type="ECO:0000313" key="5">
    <source>
        <dbReference type="EMBL" id="OGI50684.1"/>
    </source>
</evidence>
<gene>
    <name evidence="5" type="ORF">A3A87_04195</name>
</gene>
<dbReference type="Gene3D" id="3.30.70.270">
    <property type="match status" value="1"/>
</dbReference>
<keyword evidence="1" id="KW-0597">Phosphoprotein</keyword>
<dbReference type="GO" id="GO:0000160">
    <property type="term" value="P:phosphorelay signal transduction system"/>
    <property type="evidence" value="ECO:0007669"/>
    <property type="project" value="InterPro"/>
</dbReference>
<dbReference type="PANTHER" id="PTHR44757:SF2">
    <property type="entry name" value="BIOFILM ARCHITECTURE MAINTENANCE PROTEIN MBAA"/>
    <property type="match status" value="1"/>
</dbReference>
<dbReference type="Pfam" id="PF00990">
    <property type="entry name" value="GGDEF"/>
    <property type="match status" value="1"/>
</dbReference>
<dbReference type="Gene3D" id="3.20.20.450">
    <property type="entry name" value="EAL domain"/>
    <property type="match status" value="1"/>
</dbReference>
<dbReference type="PROSITE" id="PS50883">
    <property type="entry name" value="EAL"/>
    <property type="match status" value="1"/>
</dbReference>
<dbReference type="NCBIfam" id="TIGR00254">
    <property type="entry name" value="GGDEF"/>
    <property type="match status" value="1"/>
</dbReference>
<dbReference type="Pfam" id="PF00072">
    <property type="entry name" value="Response_reg"/>
    <property type="match status" value="1"/>
</dbReference>
<feature type="domain" description="Response regulatory" evidence="2">
    <location>
        <begin position="11"/>
        <end position="127"/>
    </location>
</feature>
<dbReference type="Pfam" id="PF00563">
    <property type="entry name" value="EAL"/>
    <property type="match status" value="1"/>
</dbReference>
<name>A0A1F6TZW7_9PROT</name>
<organism evidence="5 6">
    <name type="scientific">Candidatus Muproteobacteria bacterium RIFCSPLOWO2_01_FULL_60_18</name>
    <dbReference type="NCBI Taxonomy" id="1817768"/>
    <lineage>
        <taxon>Bacteria</taxon>
        <taxon>Pseudomonadati</taxon>
        <taxon>Pseudomonadota</taxon>
        <taxon>Candidatus Muproteobacteria</taxon>
    </lineage>
</organism>
<dbReference type="CDD" id="cd01948">
    <property type="entry name" value="EAL"/>
    <property type="match status" value="1"/>
</dbReference>
<evidence type="ECO:0008006" key="7">
    <source>
        <dbReference type="Google" id="ProtNLM"/>
    </source>
</evidence>
<dbReference type="AlphaFoldDB" id="A0A1F6TZW7"/>
<feature type="domain" description="EAL" evidence="3">
    <location>
        <begin position="317"/>
        <end position="570"/>
    </location>
</feature>
<dbReference type="InterPro" id="IPR000160">
    <property type="entry name" value="GGDEF_dom"/>
</dbReference>
<comment type="caution">
    <text evidence="5">The sequence shown here is derived from an EMBL/GenBank/DDBJ whole genome shotgun (WGS) entry which is preliminary data.</text>
</comment>
<evidence type="ECO:0000256" key="1">
    <source>
        <dbReference type="PROSITE-ProRule" id="PRU00169"/>
    </source>
</evidence>
<accession>A0A1F6TZW7</accession>
<feature type="modified residue" description="4-aspartylphosphate" evidence="1">
    <location>
        <position position="62"/>
    </location>
</feature>
<dbReference type="CDD" id="cd01949">
    <property type="entry name" value="GGDEF"/>
    <property type="match status" value="1"/>
</dbReference>
<dbReference type="CDD" id="cd00156">
    <property type="entry name" value="REC"/>
    <property type="match status" value="1"/>
</dbReference>
<dbReference type="PROSITE" id="PS50110">
    <property type="entry name" value="RESPONSE_REGULATORY"/>
    <property type="match status" value="1"/>
</dbReference>
<evidence type="ECO:0000259" key="2">
    <source>
        <dbReference type="PROSITE" id="PS50110"/>
    </source>
</evidence>
<dbReference type="InterPro" id="IPR035919">
    <property type="entry name" value="EAL_sf"/>
</dbReference>
<feature type="domain" description="GGDEF" evidence="4">
    <location>
        <begin position="176"/>
        <end position="308"/>
    </location>
</feature>
<evidence type="ECO:0000313" key="6">
    <source>
        <dbReference type="Proteomes" id="UP000179037"/>
    </source>
</evidence>
<dbReference type="SUPFAM" id="SSF55073">
    <property type="entry name" value="Nucleotide cyclase"/>
    <property type="match status" value="1"/>
</dbReference>
<dbReference type="SMART" id="SM00052">
    <property type="entry name" value="EAL"/>
    <property type="match status" value="1"/>
</dbReference>
<evidence type="ECO:0000259" key="4">
    <source>
        <dbReference type="PROSITE" id="PS50887"/>
    </source>
</evidence>
<dbReference type="PROSITE" id="PS50887">
    <property type="entry name" value="GGDEF"/>
    <property type="match status" value="1"/>
</dbReference>
<dbReference type="InterPro" id="IPR043128">
    <property type="entry name" value="Rev_trsase/Diguanyl_cyclase"/>
</dbReference>
<dbReference type="PANTHER" id="PTHR44757">
    <property type="entry name" value="DIGUANYLATE CYCLASE DGCP"/>
    <property type="match status" value="1"/>
</dbReference>
<evidence type="ECO:0000259" key="3">
    <source>
        <dbReference type="PROSITE" id="PS50883"/>
    </source>
</evidence>
<dbReference type="Proteomes" id="UP000179037">
    <property type="component" value="Unassembled WGS sequence"/>
</dbReference>
<dbReference type="SMART" id="SM00448">
    <property type="entry name" value="REC"/>
    <property type="match status" value="1"/>
</dbReference>